<dbReference type="EMBL" id="JHEG04000001">
    <property type="protein sequence ID" value="KAF3889358.1"/>
    <property type="molecule type" value="Genomic_DNA"/>
</dbReference>
<protein>
    <submittedName>
        <fullName evidence="2">Bacterial conjugation TrbI-like protein</fullName>
    </submittedName>
    <submittedName>
        <fullName evidence="1">Conjugal transfer protein TrbI</fullName>
    </submittedName>
</protein>
<dbReference type="AlphaFoldDB" id="A0A0C1QNX3"/>
<reference evidence="2" key="1">
    <citation type="journal article" date="2015" name="Genome Announc.">
        <title>Draft Genome Sequence of Tolypothrix boutellei Strain VB521301.</title>
        <authorList>
            <person name="Chandrababunaidu M.M."/>
            <person name="Singh D."/>
            <person name="Sen D."/>
            <person name="Bhan S."/>
            <person name="Das S."/>
            <person name="Gupta A."/>
            <person name="Adhikary S.P."/>
            <person name="Tripathy S."/>
        </authorList>
    </citation>
    <scope>NUCLEOTIDE SEQUENCE</scope>
    <source>
        <strain evidence="2">VB521301</strain>
    </source>
</reference>
<sequence>MTRFINWKSGAAALMAMTITTGAIVPILPLAPANAQVLPRQQSRYVSIPAGVVIPTTYDKEKILVTPEEKAAITLKVARNIVDRSGNVLIPEGTEIVGQMQPASRSSRKGSRFEAQELVFRNGERQSVNATSQVITRTEKIKKGADSGKILQDAAIGAGAASVISLLTGNRRIEALEPIIGAGAGAAASVLLRKKEVEVVVVEPQEGDLDLTLRSNLQLSRSDRYNNY</sequence>
<dbReference type="OrthoDB" id="9767597at2"/>
<evidence type="ECO:0000313" key="2">
    <source>
        <dbReference type="EMBL" id="KIE07214.1"/>
    </source>
</evidence>
<dbReference type="EMBL" id="JHEG02000059">
    <property type="protein sequence ID" value="KIE07214.1"/>
    <property type="molecule type" value="Genomic_DNA"/>
</dbReference>
<gene>
    <name evidence="2" type="ORF">DA73_0239330</name>
    <name evidence="1" type="ORF">DA73_0400030680</name>
</gene>
<dbReference type="Gene3D" id="2.40.128.260">
    <property type="entry name" value="Type IV secretion system, VirB10/TraB/TrbI"/>
    <property type="match status" value="1"/>
</dbReference>
<dbReference type="RefSeq" id="WP_038082132.1">
    <property type="nucleotide sequence ID" value="NZ_JHEG04000001.1"/>
</dbReference>
<name>A0A0C1QNX3_9CYAN</name>
<keyword evidence="3" id="KW-1185">Reference proteome</keyword>
<accession>A0A0C1QNX3</accession>
<evidence type="ECO:0000313" key="3">
    <source>
        <dbReference type="Proteomes" id="UP000029738"/>
    </source>
</evidence>
<dbReference type="InterPro" id="IPR042217">
    <property type="entry name" value="T4SS_VirB10/TrbI"/>
</dbReference>
<evidence type="ECO:0000313" key="1">
    <source>
        <dbReference type="EMBL" id="KAF3889358.1"/>
    </source>
</evidence>
<organism evidence="2">
    <name type="scientific">Tolypothrix bouteillei VB521301</name>
    <dbReference type="NCBI Taxonomy" id="1479485"/>
    <lineage>
        <taxon>Bacteria</taxon>
        <taxon>Bacillati</taxon>
        <taxon>Cyanobacteriota</taxon>
        <taxon>Cyanophyceae</taxon>
        <taxon>Nostocales</taxon>
        <taxon>Tolypothrichaceae</taxon>
        <taxon>Tolypothrix</taxon>
    </lineage>
</organism>
<dbReference type="Proteomes" id="UP000029738">
    <property type="component" value="Unassembled WGS sequence"/>
</dbReference>
<proteinExistence type="predicted"/>
<dbReference type="STRING" id="1479485.DA73_0239330"/>
<reference evidence="1" key="2">
    <citation type="submission" date="2019-11" db="EMBL/GenBank/DDBJ databases">
        <title>Improved Assembly of Tolypothrix boutellei genome.</title>
        <authorList>
            <person name="Sarangi A.N."/>
            <person name="Mukherjee M."/>
            <person name="Ghosh S."/>
            <person name="Singh D."/>
            <person name="Das A."/>
            <person name="Kant S."/>
            <person name="Prusty A."/>
            <person name="Tripathy S."/>
        </authorList>
    </citation>
    <scope>NUCLEOTIDE SEQUENCE</scope>
    <source>
        <strain evidence="1">VB521301</strain>
    </source>
</reference>
<comment type="caution">
    <text evidence="2">The sequence shown here is derived from an EMBL/GenBank/DDBJ whole genome shotgun (WGS) entry which is preliminary data.</text>
</comment>